<dbReference type="Pfam" id="PF09418">
    <property type="entry name" value="DUF2009"/>
    <property type="match status" value="1"/>
</dbReference>
<evidence type="ECO:0000256" key="1">
    <source>
        <dbReference type="PROSITE-ProRule" id="PRU00024"/>
    </source>
</evidence>
<dbReference type="Gene3D" id="4.10.640.40">
    <property type="entry name" value="Cytoplasmic polyadenylation element-binding protein, ZZ domain"/>
    <property type="match status" value="1"/>
</dbReference>
<dbReference type="EMBL" id="GG745354">
    <property type="protein sequence ID" value="KNE67817.1"/>
    <property type="molecule type" value="Genomic_DNA"/>
</dbReference>
<dbReference type="InterPro" id="IPR038446">
    <property type="entry name" value="CEBP_ZZ_sf"/>
</dbReference>
<keyword evidence="1" id="KW-0479">Metal-binding</keyword>
<dbReference type="GO" id="GO:0008270">
    <property type="term" value="F:zinc ion binding"/>
    <property type="evidence" value="ECO:0007669"/>
    <property type="project" value="UniProtKB-KW"/>
</dbReference>
<reference evidence="5" key="2">
    <citation type="submission" date="2009-11" db="EMBL/GenBank/DDBJ databases">
        <title>The Genome Sequence of Allomyces macrogynus strain ATCC 38327.</title>
        <authorList>
            <consortium name="The Broad Institute Genome Sequencing Platform"/>
            <person name="Russ C."/>
            <person name="Cuomo C."/>
            <person name="Shea T."/>
            <person name="Young S.K."/>
            <person name="Zeng Q."/>
            <person name="Koehrsen M."/>
            <person name="Haas B."/>
            <person name="Borodovsky M."/>
            <person name="Guigo R."/>
            <person name="Alvarado L."/>
            <person name="Berlin A."/>
            <person name="Borenstein D."/>
            <person name="Chen Z."/>
            <person name="Engels R."/>
            <person name="Freedman E."/>
            <person name="Gellesch M."/>
            <person name="Goldberg J."/>
            <person name="Griggs A."/>
            <person name="Gujja S."/>
            <person name="Heiman D."/>
            <person name="Hepburn T."/>
            <person name="Howarth C."/>
            <person name="Jen D."/>
            <person name="Larson L."/>
            <person name="Lewis B."/>
            <person name="Mehta T."/>
            <person name="Park D."/>
            <person name="Pearson M."/>
            <person name="Roberts A."/>
            <person name="Saif S."/>
            <person name="Shenoy N."/>
            <person name="Sisk P."/>
            <person name="Stolte C."/>
            <person name="Sykes S."/>
            <person name="Walk T."/>
            <person name="White J."/>
            <person name="Yandava C."/>
            <person name="Burger G."/>
            <person name="Gray M.W."/>
            <person name="Holland P.W.H."/>
            <person name="King N."/>
            <person name="Lang F.B.F."/>
            <person name="Roger A.J."/>
            <person name="Ruiz-Trillo I."/>
            <person name="Lander E."/>
            <person name="Nusbaum C."/>
        </authorList>
    </citation>
    <scope>NUCLEOTIDE SEQUENCE [LARGE SCALE GENOMIC DNA]</scope>
    <source>
        <strain evidence="5">ATCC 38327</strain>
    </source>
</reference>
<evidence type="ECO:0000256" key="2">
    <source>
        <dbReference type="SAM" id="MobiDB-lite"/>
    </source>
</evidence>
<evidence type="ECO:0000313" key="5">
    <source>
        <dbReference type="Proteomes" id="UP000054350"/>
    </source>
</evidence>
<dbReference type="InterPro" id="IPR000315">
    <property type="entry name" value="Znf_B-box"/>
</dbReference>
<accession>A0A0L0SZ93</accession>
<reference evidence="4 5" key="1">
    <citation type="submission" date="2009-11" db="EMBL/GenBank/DDBJ databases">
        <title>Annotation of Allomyces macrogynus ATCC 38327.</title>
        <authorList>
            <consortium name="The Broad Institute Genome Sequencing Platform"/>
            <person name="Russ C."/>
            <person name="Cuomo C."/>
            <person name="Burger G."/>
            <person name="Gray M.W."/>
            <person name="Holland P.W.H."/>
            <person name="King N."/>
            <person name="Lang F.B.F."/>
            <person name="Roger A.J."/>
            <person name="Ruiz-Trillo I."/>
            <person name="Young S.K."/>
            <person name="Zeng Q."/>
            <person name="Gargeya S."/>
            <person name="Fitzgerald M."/>
            <person name="Haas B."/>
            <person name="Abouelleil A."/>
            <person name="Alvarado L."/>
            <person name="Arachchi H.M."/>
            <person name="Berlin A."/>
            <person name="Chapman S.B."/>
            <person name="Gearin G."/>
            <person name="Goldberg J."/>
            <person name="Griggs A."/>
            <person name="Gujja S."/>
            <person name="Hansen M."/>
            <person name="Heiman D."/>
            <person name="Howarth C."/>
            <person name="Larimer J."/>
            <person name="Lui A."/>
            <person name="MacDonald P.J.P."/>
            <person name="McCowen C."/>
            <person name="Montmayeur A."/>
            <person name="Murphy C."/>
            <person name="Neiman D."/>
            <person name="Pearson M."/>
            <person name="Priest M."/>
            <person name="Roberts A."/>
            <person name="Saif S."/>
            <person name="Shea T."/>
            <person name="Sisk P."/>
            <person name="Stolte C."/>
            <person name="Sykes S."/>
            <person name="Wortman J."/>
            <person name="Nusbaum C."/>
            <person name="Birren B."/>
        </authorList>
    </citation>
    <scope>NUCLEOTIDE SEQUENCE [LARGE SCALE GENOMIC DNA]</scope>
    <source>
        <strain evidence="4 5">ATCC 38327</strain>
    </source>
</reference>
<feature type="domain" description="B box-type" evidence="3">
    <location>
        <begin position="65"/>
        <end position="108"/>
    </location>
</feature>
<organism evidence="4 5">
    <name type="scientific">Allomyces macrogynus (strain ATCC 38327)</name>
    <name type="common">Allomyces javanicus var. macrogynus</name>
    <dbReference type="NCBI Taxonomy" id="578462"/>
    <lineage>
        <taxon>Eukaryota</taxon>
        <taxon>Fungi</taxon>
        <taxon>Fungi incertae sedis</taxon>
        <taxon>Blastocladiomycota</taxon>
        <taxon>Blastocladiomycetes</taxon>
        <taxon>Blastocladiales</taxon>
        <taxon>Blastocladiaceae</taxon>
        <taxon>Allomyces</taxon>
    </lineage>
</organism>
<dbReference type="AlphaFoldDB" id="A0A0L0SZ93"/>
<keyword evidence="1" id="KW-0862">Zinc</keyword>
<dbReference type="Pfam" id="PF22586">
    <property type="entry name" value="ANCHR-like_BBOX"/>
    <property type="match status" value="1"/>
</dbReference>
<evidence type="ECO:0000313" key="4">
    <source>
        <dbReference type="EMBL" id="KNE67817.1"/>
    </source>
</evidence>
<keyword evidence="5" id="KW-1185">Reference proteome</keyword>
<dbReference type="PANTHER" id="PTHR31560:SF0">
    <property type="entry name" value="UPF0652 PROTEIN C22H10.08"/>
    <property type="match status" value="1"/>
</dbReference>
<dbReference type="eggNOG" id="ENOG502QRJJ">
    <property type="taxonomic scope" value="Eukaryota"/>
</dbReference>
<feature type="region of interest" description="Disordered" evidence="2">
    <location>
        <begin position="97"/>
        <end position="128"/>
    </location>
</feature>
<dbReference type="InterPro" id="IPR057668">
    <property type="entry name" value="E2_Ub-conjug_enz_C"/>
</dbReference>
<dbReference type="OrthoDB" id="406045at2759"/>
<feature type="compositionally biased region" description="Low complexity" evidence="2">
    <location>
        <begin position="119"/>
        <end position="128"/>
    </location>
</feature>
<dbReference type="PROSITE" id="PS50119">
    <property type="entry name" value="ZF_BBOX"/>
    <property type="match status" value="1"/>
</dbReference>
<keyword evidence="1" id="KW-0863">Zinc-finger</keyword>
<dbReference type="Proteomes" id="UP000054350">
    <property type="component" value="Unassembled WGS sequence"/>
</dbReference>
<proteinExistence type="predicted"/>
<protein>
    <recommendedName>
        <fullName evidence="3">B box-type domain-containing protein</fullName>
    </recommendedName>
</protein>
<dbReference type="PANTHER" id="PTHR31560">
    <property type="entry name" value="UPF0652 PROTEIN C16A11.03C-RELATED"/>
    <property type="match status" value="1"/>
</dbReference>
<sequence>MPDPPALAAQDDDLSRKRKLALILEHRADDADASSQVATKDVDADNDAMDADDANLAETTHVDGLCVECQDHPVQLHCAGCAEDYCNECWTAQHKKGRSRARHATTPIHQDDAGSNRPASSASASATASTVSGIDPTAIAAAAVAPGPDNGPHSAADLGLTPTITPDANAFGEWLVERVQWIPVRLTLDERKLLRLLDAALRVSEYTDKVDILTYTSRAKRIVAQIRELCQILSGLVLAADYKTGQELFQDRDFAANAAWFQHVFEIGRRHKICNPEKFRSSYGKLLYLLQDSALPEVQNMLGFSCIMPIKTVHRVLEEHGALALLKDAAVWDATSEIVPDGKTRRQIDAEIRRKERAVETLAKKYATRSLAPDTIRQLLYSIGDHHHYLRFHRDPCDRMLRYLTTHFSSENGTTPSLAIRAGSGGARLSHSHSKQFAYVFQSLIMWREVAHDMFMLWALAEDDMLASGANTYRLRDTGQGLNRVQPCPKAGRAMHAILRRAQSRVGGPANWVGSSVIHLGDHNVPNALMLIDKYTQVPRILAPVLQALDKLGDVAANPALRAYLANAEFAPRGGEADPAVLVDAARKAILTDFFQHAFDGSGADNFNSAGSCIDGRLTSAWNWCSQIEKKPYFPVFLLTGYIGFDGEHFDV</sequence>
<dbReference type="InterPro" id="IPR018553">
    <property type="entry name" value="E2_Ub-conjug_enz"/>
</dbReference>
<name>A0A0L0SZ93_ALLM3</name>
<dbReference type="VEuPathDB" id="FungiDB:AMAG_12537"/>
<evidence type="ECO:0000259" key="3">
    <source>
        <dbReference type="PROSITE" id="PS50119"/>
    </source>
</evidence>
<dbReference type="OMA" id="DAFAHMF"/>
<gene>
    <name evidence="4" type="ORF">AMAG_12537</name>
</gene>